<dbReference type="EMBL" id="AHOT01000001">
    <property type="protein sequence ID" value="EIM18773.1"/>
    <property type="molecule type" value="Genomic_DNA"/>
</dbReference>
<dbReference type="InterPro" id="IPR011050">
    <property type="entry name" value="Pectin_lyase_fold/virulence"/>
</dbReference>
<accession>A0AB33WZW5</accession>
<proteinExistence type="predicted"/>
<dbReference type="PANTHER" id="PTHR12338:SF5">
    <property type="entry name" value="ANTIGEN 43-RELATED"/>
    <property type="match status" value="1"/>
</dbReference>
<dbReference type="AlphaFoldDB" id="A0AB33WZW5"/>
<comment type="caution">
    <text evidence="2">The sequence shown here is derived from an EMBL/GenBank/DDBJ whole genome shotgun (WGS) entry which is preliminary data.</text>
</comment>
<dbReference type="InterPro" id="IPR043990">
    <property type="entry name" value="AC_1"/>
</dbReference>
<gene>
    <name evidence="2" type="ORF">PchlO6_6090</name>
</gene>
<reference evidence="2 3" key="1">
    <citation type="journal article" date="2012" name="PLoS Genet.">
        <title>Comparative Genomics of Plant-Associated Pseudomonas spp.: Insights into Diversity and Inheritance of Traits Involved in Multitrophic Interactions.</title>
        <authorList>
            <person name="Loper J.E."/>
            <person name="Hassan K.A."/>
            <person name="Mavrodi D.V."/>
            <person name="Davis E.W.II."/>
            <person name="Lim C.K."/>
            <person name="Shaffer B.T."/>
            <person name="Elbourne L.D."/>
            <person name="Stockwell V.O."/>
            <person name="Hartney S.L."/>
            <person name="Breakwell K."/>
            <person name="Henkels M.D."/>
            <person name="Tetu S.G."/>
            <person name="Rangel L.I."/>
            <person name="Kidarsa T.A."/>
            <person name="Wilson N.L."/>
            <person name="van de Mortel J.E."/>
            <person name="Song C."/>
            <person name="Blumhagen R."/>
            <person name="Radune D."/>
            <person name="Hostetler J.B."/>
            <person name="Brinkac L.M."/>
            <person name="Durkin A.S."/>
            <person name="Kluepfel D.A."/>
            <person name="Wechter W.P."/>
            <person name="Anderson A.J."/>
            <person name="Kim Y.C."/>
            <person name="Pierson L.S.III."/>
            <person name="Pierson E.A."/>
            <person name="Lindow S.E."/>
            <person name="Kobayashi D.Y."/>
            <person name="Raaijmakers J.M."/>
            <person name="Weller D.M."/>
            <person name="Thomashow L.S."/>
            <person name="Allen A.E."/>
            <person name="Paulsen I.T."/>
        </authorList>
    </citation>
    <scope>NUCLEOTIDE SEQUENCE [LARGE SCALE GENOMIC DNA]</scope>
    <source>
        <strain evidence="2 3">O6</strain>
    </source>
</reference>
<dbReference type="SUPFAM" id="SSF51126">
    <property type="entry name" value="Pectin lyase-like"/>
    <property type="match status" value="1"/>
</dbReference>
<dbReference type="InterPro" id="IPR006315">
    <property type="entry name" value="OM_autotransptr_brl_dom"/>
</dbReference>
<dbReference type="InterPro" id="IPR050909">
    <property type="entry name" value="Bact_Autotransporter_VF"/>
</dbReference>
<evidence type="ECO:0000313" key="2">
    <source>
        <dbReference type="EMBL" id="EIM18773.1"/>
    </source>
</evidence>
<dbReference type="GO" id="GO:0019867">
    <property type="term" value="C:outer membrane"/>
    <property type="evidence" value="ECO:0007669"/>
    <property type="project" value="InterPro"/>
</dbReference>
<organism evidence="2 3">
    <name type="scientific">Pseudomonas chlororaphis O6</name>
    <dbReference type="NCBI Taxonomy" id="1037915"/>
    <lineage>
        <taxon>Bacteria</taxon>
        <taxon>Pseudomonadati</taxon>
        <taxon>Pseudomonadota</taxon>
        <taxon>Gammaproteobacteria</taxon>
        <taxon>Pseudomonadales</taxon>
        <taxon>Pseudomonadaceae</taxon>
        <taxon>Pseudomonas</taxon>
    </lineage>
</organism>
<dbReference type="PANTHER" id="PTHR12338">
    <property type="entry name" value="AUTOTRANSPORTER"/>
    <property type="match status" value="1"/>
</dbReference>
<dbReference type="NCBIfam" id="TIGR01414">
    <property type="entry name" value="autotrans_barl"/>
    <property type="match status" value="1"/>
</dbReference>
<dbReference type="RefSeq" id="WP_009051517.1">
    <property type="nucleotide sequence ID" value="NZ_CM001490.1"/>
</dbReference>
<evidence type="ECO:0000259" key="1">
    <source>
        <dbReference type="Pfam" id="PF18883"/>
    </source>
</evidence>
<protein>
    <submittedName>
        <fullName evidence="2">Pertactin family protein</fullName>
    </submittedName>
</protein>
<dbReference type="Pfam" id="PF18883">
    <property type="entry name" value="AC_1"/>
    <property type="match status" value="1"/>
</dbReference>
<dbReference type="CDD" id="cd01344">
    <property type="entry name" value="PL2_Passenger_AT"/>
    <property type="match status" value="1"/>
</dbReference>
<name>A0AB33WZW5_9PSED</name>
<feature type="domain" description="Autochaperone" evidence="1">
    <location>
        <begin position="104"/>
        <end position="216"/>
    </location>
</feature>
<dbReference type="Proteomes" id="UP000003790">
    <property type="component" value="Chromosome"/>
</dbReference>
<sequence length="249" mass="25341">METFGDNAAGLRIAAGKQAVDVIDSAISSDLASGLVVEGDGAVRLSEDSTLRGGNGVAVMVKQGGQLELSAHKSLLDGAILTADEGSSHVDLDAGSAWNMLGSSNVSSLRNAASTITFAAPDQASGFKTLTVKGDYSAQDGVIAINTELGSDDSKTDKVIINGNSSGTTSLLVNNAGGNGDYTYNNGIQVVQVDGASDGTFTLGNRVVAGANEYLLFQGGKGSPNDGDWYLRSEVPVQPPIEPPGRATC</sequence>
<evidence type="ECO:0000313" key="3">
    <source>
        <dbReference type="Proteomes" id="UP000003790"/>
    </source>
</evidence>
<dbReference type="InterPro" id="IPR012332">
    <property type="entry name" value="Autotransporter_pectin_lyase_C"/>
</dbReference>
<dbReference type="Gene3D" id="2.160.20.20">
    <property type="match status" value="1"/>
</dbReference>